<reference evidence="3" key="1">
    <citation type="journal article" date="2021" name="IMA Fungus">
        <title>Genomic characterization of three marine fungi, including Emericellopsis atlantica sp. nov. with signatures of a generalist lifestyle and marine biomass degradation.</title>
        <authorList>
            <person name="Hagestad O.C."/>
            <person name="Hou L."/>
            <person name="Andersen J.H."/>
            <person name="Hansen E.H."/>
            <person name="Altermark B."/>
            <person name="Li C."/>
            <person name="Kuhnert E."/>
            <person name="Cox R.J."/>
            <person name="Crous P.W."/>
            <person name="Spatafora J.W."/>
            <person name="Lail K."/>
            <person name="Amirebrahimi M."/>
            <person name="Lipzen A."/>
            <person name="Pangilinan J."/>
            <person name="Andreopoulos W."/>
            <person name="Hayes R.D."/>
            <person name="Ng V."/>
            <person name="Grigoriev I.V."/>
            <person name="Jackson S.A."/>
            <person name="Sutton T.D.S."/>
            <person name="Dobson A.D.W."/>
            <person name="Rama T."/>
        </authorList>
    </citation>
    <scope>NUCLEOTIDE SEQUENCE</scope>
    <source>
        <strain evidence="3">TRa3180A</strain>
    </source>
</reference>
<gene>
    <name evidence="3" type="ORF">BJ878DRAFT_424834</name>
</gene>
<keyword evidence="2" id="KW-0472">Membrane</keyword>
<dbReference type="GO" id="GO:0005640">
    <property type="term" value="C:nuclear outer membrane"/>
    <property type="evidence" value="ECO:0007669"/>
    <property type="project" value="TreeGrafter"/>
</dbReference>
<dbReference type="AlphaFoldDB" id="A0A9P8CDD4"/>
<dbReference type="Pfam" id="PF08058">
    <property type="entry name" value="NPCC"/>
    <property type="match status" value="1"/>
</dbReference>
<dbReference type="OrthoDB" id="429932at2759"/>
<feature type="compositionally biased region" description="Polar residues" evidence="1">
    <location>
        <begin position="1"/>
        <end position="20"/>
    </location>
</feature>
<keyword evidence="2" id="KW-1133">Transmembrane helix</keyword>
<evidence type="ECO:0000313" key="4">
    <source>
        <dbReference type="Proteomes" id="UP000887226"/>
    </source>
</evidence>
<dbReference type="GO" id="GO:0070762">
    <property type="term" value="C:nuclear pore transmembrane ring"/>
    <property type="evidence" value="ECO:0007669"/>
    <property type="project" value="TreeGrafter"/>
</dbReference>
<comment type="caution">
    <text evidence="3">The sequence shown here is derived from an EMBL/GenBank/DDBJ whole genome shotgun (WGS) entry which is preliminary data.</text>
</comment>
<keyword evidence="2" id="KW-0812">Transmembrane</keyword>
<feature type="region of interest" description="Disordered" evidence="1">
    <location>
        <begin position="121"/>
        <end position="241"/>
    </location>
</feature>
<evidence type="ECO:0000313" key="3">
    <source>
        <dbReference type="EMBL" id="KAG9242938.1"/>
    </source>
</evidence>
<evidence type="ECO:0000256" key="2">
    <source>
        <dbReference type="SAM" id="Phobius"/>
    </source>
</evidence>
<dbReference type="EMBL" id="MU254021">
    <property type="protein sequence ID" value="KAG9242938.1"/>
    <property type="molecule type" value="Genomic_DNA"/>
</dbReference>
<feature type="region of interest" description="Disordered" evidence="1">
    <location>
        <begin position="1"/>
        <end position="24"/>
    </location>
</feature>
<dbReference type="InterPro" id="IPR012578">
    <property type="entry name" value="Nucl_pore_cmplx"/>
</dbReference>
<accession>A0A9P8CDD4</accession>
<dbReference type="PANTHER" id="PTHR28003:SF1">
    <property type="entry name" value="NUCLEOPORIN POM34"/>
    <property type="match status" value="1"/>
</dbReference>
<dbReference type="GO" id="GO:0006606">
    <property type="term" value="P:protein import into nucleus"/>
    <property type="evidence" value="ECO:0007669"/>
    <property type="project" value="TreeGrafter"/>
</dbReference>
<sequence length="263" mass="28100">MSTPNRPSTPVAQAASTPTGGSWRHPRMDEISRRQQTASFTDRNVKKASWNVLGIVLLWYIETTLRSSFPKVLKEGSLSSYVTYFCYGLVLILGYNTYLAVSPAMRTPDDLSDIPLTPAQRKLLGLPPTSKPPTPGSQYSTPPRIARTPTPSASPINMMESFSNSPRSGNPKSGSVSGSPFSPGQSSYVQKAVGGAGFDGSRRQSYGSPSPLGPAGSRGNISIMEMPSTPTPLASKGTSVGLNNRWLYEKGRRNSGNAKILGS</sequence>
<feature type="compositionally biased region" description="Low complexity" evidence="1">
    <location>
        <begin position="171"/>
        <end position="187"/>
    </location>
</feature>
<feature type="compositionally biased region" description="Polar residues" evidence="1">
    <location>
        <begin position="149"/>
        <end position="170"/>
    </location>
</feature>
<dbReference type="PANTHER" id="PTHR28003">
    <property type="entry name" value="NUCLEOPORIN POM34"/>
    <property type="match status" value="1"/>
</dbReference>
<proteinExistence type="predicted"/>
<evidence type="ECO:0000256" key="1">
    <source>
        <dbReference type="SAM" id="MobiDB-lite"/>
    </source>
</evidence>
<feature type="transmembrane region" description="Helical" evidence="2">
    <location>
        <begin position="81"/>
        <end position="101"/>
    </location>
</feature>
<organism evidence="3 4">
    <name type="scientific">Calycina marina</name>
    <dbReference type="NCBI Taxonomy" id="1763456"/>
    <lineage>
        <taxon>Eukaryota</taxon>
        <taxon>Fungi</taxon>
        <taxon>Dikarya</taxon>
        <taxon>Ascomycota</taxon>
        <taxon>Pezizomycotina</taxon>
        <taxon>Leotiomycetes</taxon>
        <taxon>Helotiales</taxon>
        <taxon>Pezizellaceae</taxon>
        <taxon>Calycina</taxon>
    </lineage>
</organism>
<feature type="transmembrane region" description="Helical" evidence="2">
    <location>
        <begin position="44"/>
        <end position="61"/>
    </location>
</feature>
<keyword evidence="4" id="KW-1185">Reference proteome</keyword>
<name>A0A9P8CDD4_9HELO</name>
<dbReference type="Proteomes" id="UP000887226">
    <property type="component" value="Unassembled WGS sequence"/>
</dbReference>
<dbReference type="GO" id="GO:0030474">
    <property type="term" value="P:spindle pole body duplication"/>
    <property type="evidence" value="ECO:0007669"/>
    <property type="project" value="TreeGrafter"/>
</dbReference>
<protein>
    <submittedName>
        <fullName evidence="3">Nuclear pore complex component</fullName>
    </submittedName>
</protein>